<evidence type="ECO:0000313" key="2">
    <source>
        <dbReference type="EMBL" id="MBZ9777349.1"/>
    </source>
</evidence>
<dbReference type="EMBL" id="JAIQZE010000001">
    <property type="protein sequence ID" value="MBZ9777349.1"/>
    <property type="molecule type" value="Genomic_DNA"/>
</dbReference>
<evidence type="ECO:0000256" key="1">
    <source>
        <dbReference type="SAM" id="Phobius"/>
    </source>
</evidence>
<reference evidence="3" key="1">
    <citation type="submission" date="2023-07" db="EMBL/GenBank/DDBJ databases">
        <title>Novel species isolated from saline lakes on Tibetan Plateau.</title>
        <authorList>
            <person name="Lu H."/>
        </authorList>
    </citation>
    <scope>NUCLEOTIDE SEQUENCE [LARGE SCALE GENOMIC DNA]</scope>
    <source>
        <strain evidence="3">CAK8W</strain>
    </source>
</reference>
<feature type="transmembrane region" description="Helical" evidence="1">
    <location>
        <begin position="126"/>
        <end position="145"/>
    </location>
</feature>
<dbReference type="RefSeq" id="WP_224459733.1">
    <property type="nucleotide sequence ID" value="NZ_JAIQZE010000001.1"/>
</dbReference>
<comment type="caution">
    <text evidence="2">The sequence shown here is derived from an EMBL/GenBank/DDBJ whole genome shotgun (WGS) entry which is preliminary data.</text>
</comment>
<sequence length="168" mass="19610">MAELIDIKDLNEQLQLKPSFKVEVAHLNITDQFSVKENALDNTIHIKCLDEHVWLSIPKSDRKYFSPRLHIEIEQKEVSCILHCTFGPDPDLWTMFMFVHFFLGLSFTGLLVWFYTNMTLDKSNTLVYVLMALIIISWIGLYIFARQNRQKATPQSKQLLKALSEFIS</sequence>
<name>A0ABS7XG08_9FLAO</name>
<gene>
    <name evidence="2" type="ORF">LB452_00300</name>
</gene>
<organism evidence="2 3">
    <name type="scientific">Psychroflexus longus</name>
    <dbReference type="NCBI Taxonomy" id="2873596"/>
    <lineage>
        <taxon>Bacteria</taxon>
        <taxon>Pseudomonadati</taxon>
        <taxon>Bacteroidota</taxon>
        <taxon>Flavobacteriia</taxon>
        <taxon>Flavobacteriales</taxon>
        <taxon>Flavobacteriaceae</taxon>
        <taxon>Psychroflexus</taxon>
    </lineage>
</organism>
<keyword evidence="1" id="KW-0812">Transmembrane</keyword>
<evidence type="ECO:0008006" key="4">
    <source>
        <dbReference type="Google" id="ProtNLM"/>
    </source>
</evidence>
<keyword evidence="1" id="KW-0472">Membrane</keyword>
<accession>A0ABS7XG08</accession>
<protein>
    <recommendedName>
        <fullName evidence="4">GTP-binding protein</fullName>
    </recommendedName>
</protein>
<dbReference type="Proteomes" id="UP001199314">
    <property type="component" value="Unassembled WGS sequence"/>
</dbReference>
<evidence type="ECO:0000313" key="3">
    <source>
        <dbReference type="Proteomes" id="UP001199314"/>
    </source>
</evidence>
<proteinExistence type="predicted"/>
<keyword evidence="3" id="KW-1185">Reference proteome</keyword>
<keyword evidence="1" id="KW-1133">Transmembrane helix</keyword>
<feature type="transmembrane region" description="Helical" evidence="1">
    <location>
        <begin position="92"/>
        <end position="114"/>
    </location>
</feature>